<dbReference type="Gene3D" id="3.40.50.720">
    <property type="entry name" value="NAD(P)-binding Rossmann-like Domain"/>
    <property type="match status" value="2"/>
</dbReference>
<protein>
    <submittedName>
        <fullName evidence="8">D-3-phosphoglycerate dehydrogenase</fullName>
    </submittedName>
</protein>
<dbReference type="EMBL" id="FTMS01000030">
    <property type="protein sequence ID" value="SIR05281.1"/>
    <property type="molecule type" value="Genomic_DNA"/>
</dbReference>
<feature type="domain" description="D-isomer specific 2-hydroxyacid dehydrogenase NAD-binding" evidence="7">
    <location>
        <begin position="115"/>
        <end position="297"/>
    </location>
</feature>
<dbReference type="PROSITE" id="PS00671">
    <property type="entry name" value="D_2_HYDROXYACID_DH_3"/>
    <property type="match status" value="1"/>
</dbReference>
<comment type="similarity">
    <text evidence="1 5">Belongs to the D-isomer specific 2-hydroxyacid dehydrogenase family.</text>
</comment>
<name>A0A1N6XSW0_9SPIO</name>
<organism evidence="8 9">
    <name type="scientific">Alkalispirochaeta americana</name>
    <dbReference type="NCBI Taxonomy" id="159291"/>
    <lineage>
        <taxon>Bacteria</taxon>
        <taxon>Pseudomonadati</taxon>
        <taxon>Spirochaetota</taxon>
        <taxon>Spirochaetia</taxon>
        <taxon>Spirochaetales</taxon>
        <taxon>Spirochaetaceae</taxon>
        <taxon>Alkalispirochaeta</taxon>
    </lineage>
</organism>
<dbReference type="SUPFAM" id="SSF51735">
    <property type="entry name" value="NAD(P)-binding Rossmann-fold domains"/>
    <property type="match status" value="1"/>
</dbReference>
<dbReference type="GO" id="GO:0008652">
    <property type="term" value="P:amino acid biosynthetic process"/>
    <property type="evidence" value="ECO:0007669"/>
    <property type="project" value="UniProtKB-KW"/>
</dbReference>
<dbReference type="GO" id="GO:0016616">
    <property type="term" value="F:oxidoreductase activity, acting on the CH-OH group of donors, NAD or NADP as acceptor"/>
    <property type="evidence" value="ECO:0007669"/>
    <property type="project" value="InterPro"/>
</dbReference>
<keyword evidence="4" id="KW-0520">NAD</keyword>
<evidence type="ECO:0000259" key="6">
    <source>
        <dbReference type="Pfam" id="PF00389"/>
    </source>
</evidence>
<dbReference type="Proteomes" id="UP000186400">
    <property type="component" value="Unassembled WGS sequence"/>
</dbReference>
<dbReference type="InterPro" id="IPR006140">
    <property type="entry name" value="D-isomer_DH_NAD-bd"/>
</dbReference>
<dbReference type="OrthoDB" id="9805416at2"/>
<dbReference type="InterPro" id="IPR006139">
    <property type="entry name" value="D-isomer_2_OHA_DH_cat_dom"/>
</dbReference>
<accession>A0A1N6XSW0</accession>
<evidence type="ECO:0000256" key="3">
    <source>
        <dbReference type="ARBA" id="ARBA00023002"/>
    </source>
</evidence>
<keyword evidence="9" id="KW-1185">Reference proteome</keyword>
<dbReference type="InterPro" id="IPR050857">
    <property type="entry name" value="D-2-hydroxyacid_DH"/>
</dbReference>
<dbReference type="InterPro" id="IPR036291">
    <property type="entry name" value="NAD(P)-bd_dom_sf"/>
</dbReference>
<dbReference type="Pfam" id="PF02826">
    <property type="entry name" value="2-Hacid_dh_C"/>
    <property type="match status" value="1"/>
</dbReference>
<evidence type="ECO:0000256" key="4">
    <source>
        <dbReference type="ARBA" id="ARBA00023027"/>
    </source>
</evidence>
<dbReference type="PANTHER" id="PTHR42789:SF1">
    <property type="entry name" value="D-ISOMER SPECIFIC 2-HYDROXYACID DEHYDROGENASE FAMILY PROTEIN (AFU_ORTHOLOGUE AFUA_6G10090)"/>
    <property type="match status" value="1"/>
</dbReference>
<dbReference type="InterPro" id="IPR029752">
    <property type="entry name" value="D-isomer_DH_CS1"/>
</dbReference>
<feature type="domain" description="D-isomer specific 2-hydroxyacid dehydrogenase catalytic" evidence="6">
    <location>
        <begin position="23"/>
        <end position="98"/>
    </location>
</feature>
<proteinExistence type="inferred from homology"/>
<dbReference type="GO" id="GO:0051287">
    <property type="term" value="F:NAD binding"/>
    <property type="evidence" value="ECO:0007669"/>
    <property type="project" value="InterPro"/>
</dbReference>
<evidence type="ECO:0000256" key="5">
    <source>
        <dbReference type="RuleBase" id="RU003719"/>
    </source>
</evidence>
<sequence length="322" mass="35564">MSSNVHKVLVGFLPSDYPGVEAFESLGDVTYRRYTQDWLKEHIPQFHIVVPHLFEHISSELIEIATNLRVMATPSTGSDHIDTKALANKGVKFVSLNDDRVFIDGISSTAELSWMLTLACARRLPELLDRVNHEQSWVNTDIRGMELRDKTIGIIGYGRLGKKVARYANAFQMKVLIYDIDPDVMNGAPQEVEAVPLSTLLAKSDIVSLHPKLNETSRGMIAHEQIAQMKDGVIIINTARGAVLDSKAALDGVQRGKIAALGLDVLNNEYQSAQLPNDPLITAARSDSRIIVTPHAGGSTYDAHAKVFSRIAELIAERFEQQ</sequence>
<evidence type="ECO:0000313" key="9">
    <source>
        <dbReference type="Proteomes" id="UP000186400"/>
    </source>
</evidence>
<dbReference type="PANTHER" id="PTHR42789">
    <property type="entry name" value="D-ISOMER SPECIFIC 2-HYDROXYACID DEHYDROGENASE FAMILY PROTEIN (AFU_ORTHOLOGUE AFUA_6G10090)"/>
    <property type="match status" value="1"/>
</dbReference>
<keyword evidence="3 5" id="KW-0560">Oxidoreductase</keyword>
<dbReference type="RefSeq" id="WP_076489937.1">
    <property type="nucleotide sequence ID" value="NZ_FTMS01000030.1"/>
</dbReference>
<gene>
    <name evidence="8" type="ORF">SAMN05920897_1307</name>
</gene>
<dbReference type="PROSITE" id="PS00065">
    <property type="entry name" value="D_2_HYDROXYACID_DH_1"/>
    <property type="match status" value="1"/>
</dbReference>
<evidence type="ECO:0000256" key="2">
    <source>
        <dbReference type="ARBA" id="ARBA00022605"/>
    </source>
</evidence>
<dbReference type="STRING" id="159291.SAMN05920897_1307"/>
<dbReference type="Pfam" id="PF00389">
    <property type="entry name" value="2-Hacid_dh"/>
    <property type="match status" value="1"/>
</dbReference>
<keyword evidence="2" id="KW-0028">Amino-acid biosynthesis</keyword>
<evidence type="ECO:0000256" key="1">
    <source>
        <dbReference type="ARBA" id="ARBA00005854"/>
    </source>
</evidence>
<evidence type="ECO:0000313" key="8">
    <source>
        <dbReference type="EMBL" id="SIR05281.1"/>
    </source>
</evidence>
<dbReference type="SUPFAM" id="SSF52283">
    <property type="entry name" value="Formate/glycerate dehydrogenase catalytic domain-like"/>
    <property type="match status" value="1"/>
</dbReference>
<reference evidence="8 9" key="1">
    <citation type="submission" date="2017-01" db="EMBL/GenBank/DDBJ databases">
        <authorList>
            <person name="Mah S.A."/>
            <person name="Swanson W.J."/>
            <person name="Moy G.W."/>
            <person name="Vacquier V.D."/>
        </authorList>
    </citation>
    <scope>NUCLEOTIDE SEQUENCE [LARGE SCALE GENOMIC DNA]</scope>
    <source>
        <strain evidence="8 9">ASpG1</strain>
    </source>
</reference>
<evidence type="ECO:0000259" key="7">
    <source>
        <dbReference type="Pfam" id="PF02826"/>
    </source>
</evidence>
<dbReference type="InterPro" id="IPR029753">
    <property type="entry name" value="D-isomer_DH_CS"/>
</dbReference>
<dbReference type="AlphaFoldDB" id="A0A1N6XSW0"/>